<gene>
    <name evidence="1" type="ORF">WA026_001065</name>
</gene>
<evidence type="ECO:0000313" key="2">
    <source>
        <dbReference type="Proteomes" id="UP001431783"/>
    </source>
</evidence>
<proteinExistence type="predicted"/>
<organism evidence="1 2">
    <name type="scientific">Henosepilachna vigintioctopunctata</name>
    <dbReference type="NCBI Taxonomy" id="420089"/>
    <lineage>
        <taxon>Eukaryota</taxon>
        <taxon>Metazoa</taxon>
        <taxon>Ecdysozoa</taxon>
        <taxon>Arthropoda</taxon>
        <taxon>Hexapoda</taxon>
        <taxon>Insecta</taxon>
        <taxon>Pterygota</taxon>
        <taxon>Neoptera</taxon>
        <taxon>Endopterygota</taxon>
        <taxon>Coleoptera</taxon>
        <taxon>Polyphaga</taxon>
        <taxon>Cucujiformia</taxon>
        <taxon>Coccinelloidea</taxon>
        <taxon>Coccinellidae</taxon>
        <taxon>Epilachninae</taxon>
        <taxon>Epilachnini</taxon>
        <taxon>Henosepilachna</taxon>
    </lineage>
</organism>
<evidence type="ECO:0008006" key="3">
    <source>
        <dbReference type="Google" id="ProtNLM"/>
    </source>
</evidence>
<comment type="caution">
    <text evidence="1">The sequence shown here is derived from an EMBL/GenBank/DDBJ whole genome shotgun (WGS) entry which is preliminary data.</text>
</comment>
<accession>A0AAW1V972</accession>
<protein>
    <recommendedName>
        <fullName evidence="3">Calcium uniporter protein</fullName>
    </recommendedName>
</protein>
<reference evidence="1 2" key="1">
    <citation type="submission" date="2023-03" db="EMBL/GenBank/DDBJ databases">
        <title>Genome insight into feeding habits of ladybird beetles.</title>
        <authorList>
            <person name="Li H.-S."/>
            <person name="Huang Y.-H."/>
            <person name="Pang H."/>
        </authorList>
    </citation>
    <scope>NUCLEOTIDE SEQUENCE [LARGE SCALE GENOMIC DNA]</scope>
    <source>
        <strain evidence="1">SYSU_2023b</strain>
        <tissue evidence="1">Whole body</tissue>
    </source>
</reference>
<dbReference type="EMBL" id="JARQZJ010000121">
    <property type="protein sequence ID" value="KAK9888842.1"/>
    <property type="molecule type" value="Genomic_DNA"/>
</dbReference>
<keyword evidence="2" id="KW-1185">Reference proteome</keyword>
<name>A0AAW1V972_9CUCU</name>
<dbReference type="Proteomes" id="UP001431783">
    <property type="component" value="Unassembled WGS sequence"/>
</dbReference>
<dbReference type="AlphaFoldDB" id="A0AAW1V972"/>
<sequence>MNQVTIEYYRGLPQVTVPLPSRRERCVFTLKPITNTVGDFLEMLRKEDKGIDTVACRKNDGTRIASSNTIETYWRKISN</sequence>
<evidence type="ECO:0000313" key="1">
    <source>
        <dbReference type="EMBL" id="KAK9888842.1"/>
    </source>
</evidence>